<evidence type="ECO:0000259" key="3">
    <source>
        <dbReference type="Pfam" id="PF00210"/>
    </source>
</evidence>
<dbReference type="PANTHER" id="PTHR42932">
    <property type="entry name" value="GENERAL STRESS PROTEIN 20U"/>
    <property type="match status" value="1"/>
</dbReference>
<evidence type="ECO:0000313" key="4">
    <source>
        <dbReference type="EMBL" id="GGE50157.1"/>
    </source>
</evidence>
<dbReference type="PRINTS" id="PR01346">
    <property type="entry name" value="HELNAPAPROT"/>
</dbReference>
<comment type="similarity">
    <text evidence="1 2">Belongs to the Dps family.</text>
</comment>
<sequence>MKNQKLINFLNQELSNFNVMYVKLHRYHWFIQGHHFFGLHAQFETLYKEFAADLDTIAERILAIGGKPLATLTKYVDESTIKEATADDKETEIITQLHKDYNQLIHEIVEEGMPLARELNDEPTLDLLIGLQAKFEKHVWMLRSFLAYE</sequence>
<dbReference type="CDD" id="cd01043">
    <property type="entry name" value="DPS"/>
    <property type="match status" value="1"/>
</dbReference>
<gene>
    <name evidence="4" type="ORF">GCM10011391_31150</name>
</gene>
<dbReference type="GO" id="GO:0016722">
    <property type="term" value="F:oxidoreductase activity, acting on metal ions"/>
    <property type="evidence" value="ECO:0007669"/>
    <property type="project" value="InterPro"/>
</dbReference>
<accession>A0A8J2YKK1</accession>
<dbReference type="AlphaFoldDB" id="A0A8J2YKK1"/>
<dbReference type="SUPFAM" id="SSF47240">
    <property type="entry name" value="Ferritin-like"/>
    <property type="match status" value="1"/>
</dbReference>
<proteinExistence type="inferred from homology"/>
<dbReference type="PIRSF" id="PIRSF005900">
    <property type="entry name" value="Dps"/>
    <property type="match status" value="1"/>
</dbReference>
<keyword evidence="5" id="KW-1185">Reference proteome</keyword>
<dbReference type="InterPro" id="IPR012347">
    <property type="entry name" value="Ferritin-like"/>
</dbReference>
<dbReference type="InterPro" id="IPR009078">
    <property type="entry name" value="Ferritin-like_SF"/>
</dbReference>
<reference evidence="4" key="2">
    <citation type="submission" date="2020-09" db="EMBL/GenBank/DDBJ databases">
        <authorList>
            <person name="Sun Q."/>
            <person name="Zhou Y."/>
        </authorList>
    </citation>
    <scope>NUCLEOTIDE SEQUENCE</scope>
    <source>
        <strain evidence="4">CGMCC 1.15371</strain>
    </source>
</reference>
<feature type="domain" description="Ferritin/DPS" evidence="3">
    <location>
        <begin position="8"/>
        <end position="147"/>
    </location>
</feature>
<dbReference type="PANTHER" id="PTHR42932:SF1">
    <property type="entry name" value="GENERAL STRESS PROTEIN 20U"/>
    <property type="match status" value="1"/>
</dbReference>
<organism evidence="4 5">
    <name type="scientific">Pullulanibacillus camelliae</name>
    <dbReference type="NCBI Taxonomy" id="1707096"/>
    <lineage>
        <taxon>Bacteria</taxon>
        <taxon>Bacillati</taxon>
        <taxon>Bacillota</taxon>
        <taxon>Bacilli</taxon>
        <taxon>Bacillales</taxon>
        <taxon>Sporolactobacillaceae</taxon>
        <taxon>Pullulanibacillus</taxon>
    </lineage>
</organism>
<name>A0A8J2YKK1_9BACL</name>
<dbReference type="InterPro" id="IPR008331">
    <property type="entry name" value="Ferritin_DPS_dom"/>
</dbReference>
<reference evidence="4" key="1">
    <citation type="journal article" date="2014" name="Int. J. Syst. Evol. Microbiol.">
        <title>Complete genome sequence of Corynebacterium casei LMG S-19264T (=DSM 44701T), isolated from a smear-ripened cheese.</title>
        <authorList>
            <consortium name="US DOE Joint Genome Institute (JGI-PGF)"/>
            <person name="Walter F."/>
            <person name="Albersmeier A."/>
            <person name="Kalinowski J."/>
            <person name="Ruckert C."/>
        </authorList>
    </citation>
    <scope>NUCLEOTIDE SEQUENCE</scope>
    <source>
        <strain evidence="4">CGMCC 1.15371</strain>
    </source>
</reference>
<dbReference type="PROSITE" id="PS00818">
    <property type="entry name" value="DPS_1"/>
    <property type="match status" value="1"/>
</dbReference>
<dbReference type="InterPro" id="IPR023188">
    <property type="entry name" value="DPS_DNA-bd_CS"/>
</dbReference>
<dbReference type="Proteomes" id="UP000628775">
    <property type="component" value="Unassembled WGS sequence"/>
</dbReference>
<evidence type="ECO:0000256" key="1">
    <source>
        <dbReference type="ARBA" id="ARBA00009497"/>
    </source>
</evidence>
<evidence type="ECO:0000313" key="5">
    <source>
        <dbReference type="Proteomes" id="UP000628775"/>
    </source>
</evidence>
<protein>
    <submittedName>
        <fullName evidence="4">DNA starvation/stationary phase protection protein</fullName>
    </submittedName>
</protein>
<comment type="caution">
    <text evidence="4">The sequence shown here is derived from an EMBL/GenBank/DDBJ whole genome shotgun (WGS) entry which is preliminary data.</text>
</comment>
<dbReference type="RefSeq" id="WP_188696301.1">
    <property type="nucleotide sequence ID" value="NZ_BMIR01000017.1"/>
</dbReference>
<dbReference type="InterPro" id="IPR002177">
    <property type="entry name" value="DPS_DNA-bd"/>
</dbReference>
<dbReference type="Pfam" id="PF00210">
    <property type="entry name" value="Ferritin"/>
    <property type="match status" value="1"/>
</dbReference>
<dbReference type="PROSITE" id="PS00819">
    <property type="entry name" value="DPS_2"/>
    <property type="match status" value="1"/>
</dbReference>
<dbReference type="EMBL" id="BMIR01000017">
    <property type="protein sequence ID" value="GGE50157.1"/>
    <property type="molecule type" value="Genomic_DNA"/>
</dbReference>
<dbReference type="GO" id="GO:0008199">
    <property type="term" value="F:ferric iron binding"/>
    <property type="evidence" value="ECO:0007669"/>
    <property type="project" value="InterPro"/>
</dbReference>
<evidence type="ECO:0000256" key="2">
    <source>
        <dbReference type="RuleBase" id="RU003875"/>
    </source>
</evidence>
<dbReference type="Gene3D" id="1.20.1260.10">
    <property type="match status" value="1"/>
</dbReference>